<proteinExistence type="predicted"/>
<evidence type="ECO:0000256" key="1">
    <source>
        <dbReference type="SAM" id="Phobius"/>
    </source>
</evidence>
<protein>
    <submittedName>
        <fullName evidence="2">Uncharacterized protein</fullName>
    </submittedName>
</protein>
<accession>A0A1F5CKE3</accession>
<reference evidence="2 3" key="1">
    <citation type="journal article" date="2016" name="Nat. Commun.">
        <title>Thousands of microbial genomes shed light on interconnected biogeochemical processes in an aquifer system.</title>
        <authorList>
            <person name="Anantharaman K."/>
            <person name="Brown C.T."/>
            <person name="Hug L.A."/>
            <person name="Sharon I."/>
            <person name="Castelle C.J."/>
            <person name="Probst A.J."/>
            <person name="Thomas B.C."/>
            <person name="Singh A."/>
            <person name="Wilkins M.J."/>
            <person name="Karaoz U."/>
            <person name="Brodie E.L."/>
            <person name="Williams K.H."/>
            <person name="Hubbard S.S."/>
            <person name="Banfield J.F."/>
        </authorList>
    </citation>
    <scope>NUCLEOTIDE SEQUENCE [LARGE SCALE GENOMIC DNA]</scope>
</reference>
<dbReference type="Proteomes" id="UP000178974">
    <property type="component" value="Unassembled WGS sequence"/>
</dbReference>
<name>A0A1F5CKE3_9BACT</name>
<sequence>MFWNKFFSLKWRWLLPLLAINFLYFYMQASVIYECERGGCQPWYITYWSILPFFTLIGYILGKLTVGLKKKIKKK</sequence>
<dbReference type="EMBL" id="MEZA01000003">
    <property type="protein sequence ID" value="OGD43326.1"/>
    <property type="molecule type" value="Genomic_DNA"/>
</dbReference>
<feature type="transmembrane region" description="Helical" evidence="1">
    <location>
        <begin position="12"/>
        <end position="33"/>
    </location>
</feature>
<dbReference type="AlphaFoldDB" id="A0A1F5CKE3"/>
<evidence type="ECO:0000313" key="3">
    <source>
        <dbReference type="Proteomes" id="UP000178974"/>
    </source>
</evidence>
<organism evidence="2 3">
    <name type="scientific">Candidatus Azambacteria bacterium RIFOXYD1_FULL_42_11</name>
    <dbReference type="NCBI Taxonomy" id="1797310"/>
    <lineage>
        <taxon>Bacteria</taxon>
        <taxon>Candidatus Azamiibacteriota</taxon>
    </lineage>
</organism>
<feature type="transmembrane region" description="Helical" evidence="1">
    <location>
        <begin position="45"/>
        <end position="66"/>
    </location>
</feature>
<keyword evidence="1" id="KW-0812">Transmembrane</keyword>
<gene>
    <name evidence="2" type="ORF">A2567_02635</name>
</gene>
<keyword evidence="1" id="KW-0472">Membrane</keyword>
<comment type="caution">
    <text evidence="2">The sequence shown here is derived from an EMBL/GenBank/DDBJ whole genome shotgun (WGS) entry which is preliminary data.</text>
</comment>
<keyword evidence="1" id="KW-1133">Transmembrane helix</keyword>
<evidence type="ECO:0000313" key="2">
    <source>
        <dbReference type="EMBL" id="OGD43326.1"/>
    </source>
</evidence>